<name>A0AAD7SZQ2_9TELE</name>
<proteinExistence type="predicted"/>
<evidence type="ECO:0000313" key="3">
    <source>
        <dbReference type="Proteomes" id="UP001221898"/>
    </source>
</evidence>
<dbReference type="EMBL" id="JAINUG010000023">
    <property type="protein sequence ID" value="KAJ8411348.1"/>
    <property type="molecule type" value="Genomic_DNA"/>
</dbReference>
<reference evidence="2" key="1">
    <citation type="journal article" date="2023" name="Science">
        <title>Genome structures resolve the early diversification of teleost fishes.</title>
        <authorList>
            <person name="Parey E."/>
            <person name="Louis A."/>
            <person name="Montfort J."/>
            <person name="Bouchez O."/>
            <person name="Roques C."/>
            <person name="Iampietro C."/>
            <person name="Lluch J."/>
            <person name="Castinel A."/>
            <person name="Donnadieu C."/>
            <person name="Desvignes T."/>
            <person name="Floi Bucao C."/>
            <person name="Jouanno E."/>
            <person name="Wen M."/>
            <person name="Mejri S."/>
            <person name="Dirks R."/>
            <person name="Jansen H."/>
            <person name="Henkel C."/>
            <person name="Chen W.J."/>
            <person name="Zahm M."/>
            <person name="Cabau C."/>
            <person name="Klopp C."/>
            <person name="Thompson A.W."/>
            <person name="Robinson-Rechavi M."/>
            <person name="Braasch I."/>
            <person name="Lecointre G."/>
            <person name="Bobe J."/>
            <person name="Postlethwait J.H."/>
            <person name="Berthelot C."/>
            <person name="Roest Crollius H."/>
            <person name="Guiguen Y."/>
        </authorList>
    </citation>
    <scope>NUCLEOTIDE SEQUENCE</scope>
    <source>
        <strain evidence="2">NC1722</strain>
    </source>
</reference>
<accession>A0AAD7SZQ2</accession>
<evidence type="ECO:0000313" key="2">
    <source>
        <dbReference type="EMBL" id="KAJ8411348.1"/>
    </source>
</evidence>
<protein>
    <submittedName>
        <fullName evidence="2">Uncharacterized protein</fullName>
    </submittedName>
</protein>
<dbReference type="AlphaFoldDB" id="A0AAD7SZQ2"/>
<organism evidence="2 3">
    <name type="scientific">Aldrovandia affinis</name>
    <dbReference type="NCBI Taxonomy" id="143900"/>
    <lineage>
        <taxon>Eukaryota</taxon>
        <taxon>Metazoa</taxon>
        <taxon>Chordata</taxon>
        <taxon>Craniata</taxon>
        <taxon>Vertebrata</taxon>
        <taxon>Euteleostomi</taxon>
        <taxon>Actinopterygii</taxon>
        <taxon>Neopterygii</taxon>
        <taxon>Teleostei</taxon>
        <taxon>Notacanthiformes</taxon>
        <taxon>Halosauridae</taxon>
        <taxon>Aldrovandia</taxon>
    </lineage>
</organism>
<dbReference type="Proteomes" id="UP001221898">
    <property type="component" value="Unassembled WGS sequence"/>
</dbReference>
<feature type="compositionally biased region" description="Basic and acidic residues" evidence="1">
    <location>
        <begin position="76"/>
        <end position="93"/>
    </location>
</feature>
<gene>
    <name evidence="2" type="ORF">AAFF_G00173540</name>
</gene>
<comment type="caution">
    <text evidence="2">The sequence shown here is derived from an EMBL/GenBank/DDBJ whole genome shotgun (WGS) entry which is preliminary data.</text>
</comment>
<keyword evidence="3" id="KW-1185">Reference proteome</keyword>
<evidence type="ECO:0000256" key="1">
    <source>
        <dbReference type="SAM" id="MobiDB-lite"/>
    </source>
</evidence>
<sequence length="137" mass="15382">MLIHLEFFPFLLTGDKDVSNGGEESGGHCAWPDDLGIGSKLKAHSLPVPLFITARARASDATRTLSLSPRGRPLHARRDPWSEEDEERRREQSDASPCSQEPYIFRQPFVPADKSRVISEALKLFSIRINVGSRVKR</sequence>
<feature type="region of interest" description="Disordered" evidence="1">
    <location>
        <begin position="59"/>
        <end position="102"/>
    </location>
</feature>